<evidence type="ECO:0000256" key="3">
    <source>
        <dbReference type="ARBA" id="ARBA00022801"/>
    </source>
</evidence>
<feature type="binding site" evidence="7">
    <location>
        <position position="135"/>
    </location>
    <ligand>
        <name>substrate</name>
    </ligand>
</feature>
<dbReference type="PANTHER" id="PTHR11113">
    <property type="entry name" value="N-ACETYLGLUCOSAMINE-6-PHOSPHATE DEACETYLASE"/>
    <property type="match status" value="1"/>
</dbReference>
<feature type="active site" description="Proton donor/acceptor" evidence="6">
    <location>
        <position position="269"/>
    </location>
</feature>
<dbReference type="GeneID" id="94018379"/>
<organism evidence="10 11">
    <name type="scientific">Thomasclavelia spiroformis</name>
    <dbReference type="NCBI Taxonomy" id="29348"/>
    <lineage>
        <taxon>Bacteria</taxon>
        <taxon>Bacillati</taxon>
        <taxon>Bacillota</taxon>
        <taxon>Erysipelotrichia</taxon>
        <taxon>Erysipelotrichales</taxon>
        <taxon>Coprobacillaceae</taxon>
        <taxon>Thomasclavelia</taxon>
    </lineage>
</organism>
<accession>A0A3E5FSK0</accession>
<dbReference type="AlphaFoldDB" id="A0A3E5FSK0"/>
<dbReference type="InterPro" id="IPR032466">
    <property type="entry name" value="Metal_Hydrolase"/>
</dbReference>
<feature type="domain" description="Amidohydrolase-related" evidence="9">
    <location>
        <begin position="46"/>
        <end position="377"/>
    </location>
</feature>
<evidence type="ECO:0000256" key="8">
    <source>
        <dbReference type="PIRSR" id="PIRSR038994-3"/>
    </source>
</evidence>
<feature type="binding site" evidence="8">
    <location>
        <position position="211"/>
    </location>
    <ligand>
        <name>Zn(2+)</name>
        <dbReference type="ChEBI" id="CHEBI:29105"/>
    </ligand>
</feature>
<evidence type="ECO:0000256" key="5">
    <source>
        <dbReference type="PIRNR" id="PIRNR038994"/>
    </source>
</evidence>
<feature type="binding site" evidence="7">
    <location>
        <begin position="305"/>
        <end position="307"/>
    </location>
    <ligand>
        <name>substrate</name>
    </ligand>
</feature>
<feature type="binding site" evidence="8">
    <location>
        <position position="124"/>
    </location>
    <ligand>
        <name>Zn(2+)</name>
        <dbReference type="ChEBI" id="CHEBI:29105"/>
    </ligand>
</feature>
<dbReference type="InterPro" id="IPR011059">
    <property type="entry name" value="Metal-dep_hydrolase_composite"/>
</dbReference>
<evidence type="ECO:0000313" key="11">
    <source>
        <dbReference type="Proteomes" id="UP000261087"/>
    </source>
</evidence>
<feature type="binding site" evidence="8">
    <location>
        <position position="190"/>
    </location>
    <ligand>
        <name>Zn(2+)</name>
        <dbReference type="ChEBI" id="CHEBI:29105"/>
    </ligand>
</feature>
<comment type="similarity">
    <text evidence="1 5">Belongs to the metallo-dependent hydrolases superfamily. NagA family.</text>
</comment>
<dbReference type="CDD" id="cd00854">
    <property type="entry name" value="NagA"/>
    <property type="match status" value="1"/>
</dbReference>
<evidence type="ECO:0000313" key="10">
    <source>
        <dbReference type="EMBL" id="RGO11317.1"/>
    </source>
</evidence>
<gene>
    <name evidence="10" type="primary">nagA</name>
    <name evidence="10" type="ORF">DXB31_04435</name>
</gene>
<keyword evidence="3 5" id="KW-0378">Hydrolase</keyword>
<dbReference type="SUPFAM" id="SSF51556">
    <property type="entry name" value="Metallo-dependent hydrolases"/>
    <property type="match status" value="1"/>
</dbReference>
<dbReference type="PIRSF" id="PIRSF038994">
    <property type="entry name" value="NagA"/>
    <property type="match status" value="1"/>
</dbReference>
<evidence type="ECO:0000256" key="2">
    <source>
        <dbReference type="ARBA" id="ARBA00022723"/>
    </source>
</evidence>
<dbReference type="Proteomes" id="UP000261087">
    <property type="component" value="Unassembled WGS sequence"/>
</dbReference>
<name>A0A3E5FSK0_9FIRM</name>
<feature type="binding site" evidence="7">
    <location>
        <begin position="214"/>
        <end position="215"/>
    </location>
    <ligand>
        <name>substrate</name>
    </ligand>
</feature>
<dbReference type="SUPFAM" id="SSF51338">
    <property type="entry name" value="Composite domain of metallo-dependent hydrolases"/>
    <property type="match status" value="1"/>
</dbReference>
<evidence type="ECO:0000256" key="7">
    <source>
        <dbReference type="PIRSR" id="PIRSR038994-2"/>
    </source>
</evidence>
<proteinExistence type="inferred from homology"/>
<dbReference type="EC" id="3.5.1.25" evidence="10"/>
<dbReference type="Gene3D" id="3.20.20.140">
    <property type="entry name" value="Metal-dependent hydrolases"/>
    <property type="match status" value="1"/>
</dbReference>
<sequence length="383" mass="41859">MIIQSKKIWLADQFVAGQIEIVDGKIVGIYDYDEKEVDKDYGDNRVLPGFIDIHCHGAYGFDTNDAKEDGLRYWLRNIVNEGVTALLPTTITQSEEVLTNAVANVAKVVEKGYEGAEVLGIHFEGPYLDMVYKGAQPEQHIVKPTIEQFKKYQKAANGLIKYITMATETDEDFALTRYCAENGVVVSIGHSAATYEQAVRAYAYGARSMTHVYNGMTAFNHRANGLVGGAYRIRNMYGEIICDGNHSTLAALNNYFTSKGPNYSIMVSDALMAKGSPVGSKFIFGGNEIEIYPDGSAHLTSTGGLAGSTLKLNQGLKILIEEALVPVNTAINSCTINPARCLKVDDHKGAIGVGYDGDLVVLDRDYEVIQTYCKGKEMIDGTK</sequence>
<dbReference type="RefSeq" id="WP_004609370.1">
    <property type="nucleotide sequence ID" value="NZ_CABKNM010000007.1"/>
</dbReference>
<dbReference type="GO" id="GO:0006046">
    <property type="term" value="P:N-acetylglucosamine catabolic process"/>
    <property type="evidence" value="ECO:0007669"/>
    <property type="project" value="TreeGrafter"/>
</dbReference>
<dbReference type="GO" id="GO:0008448">
    <property type="term" value="F:N-acetylglucosamine-6-phosphate deacetylase activity"/>
    <property type="evidence" value="ECO:0007669"/>
    <property type="project" value="UniProtKB-EC"/>
</dbReference>
<comment type="caution">
    <text evidence="10">The sequence shown here is derived from an EMBL/GenBank/DDBJ whole genome shotgun (WGS) entry which is preliminary data.</text>
</comment>
<dbReference type="Pfam" id="PF01979">
    <property type="entry name" value="Amidohydro_1"/>
    <property type="match status" value="1"/>
</dbReference>
<dbReference type="InterPro" id="IPR003764">
    <property type="entry name" value="GlcNAc_6-P_deAcase"/>
</dbReference>
<feature type="binding site" evidence="7">
    <location>
        <position position="246"/>
    </location>
    <ligand>
        <name>substrate</name>
    </ligand>
</feature>
<evidence type="ECO:0000256" key="4">
    <source>
        <dbReference type="ARBA" id="ARBA00023277"/>
    </source>
</evidence>
<keyword evidence="2 8" id="KW-0479">Metal-binding</keyword>
<keyword evidence="4 5" id="KW-0119">Carbohydrate metabolism</keyword>
<evidence type="ECO:0000256" key="1">
    <source>
        <dbReference type="ARBA" id="ARBA00010716"/>
    </source>
</evidence>
<dbReference type="EMBL" id="QSVF01000008">
    <property type="protein sequence ID" value="RGO11317.1"/>
    <property type="molecule type" value="Genomic_DNA"/>
</dbReference>
<protein>
    <submittedName>
        <fullName evidence="10">N-acetylglucosamine-6-phosphate deacetylase</fullName>
        <ecNumber evidence="10">3.5.1.25</ecNumber>
    </submittedName>
</protein>
<feature type="binding site" evidence="7">
    <location>
        <position position="222"/>
    </location>
    <ligand>
        <name>substrate</name>
    </ligand>
</feature>
<evidence type="ECO:0000259" key="9">
    <source>
        <dbReference type="Pfam" id="PF01979"/>
    </source>
</evidence>
<comment type="cofactor">
    <cofactor evidence="8">
        <name>a divalent metal cation</name>
        <dbReference type="ChEBI" id="CHEBI:60240"/>
    </cofactor>
    <text evidence="8">Binds 1 divalent metal cation per subunit.</text>
</comment>
<reference evidence="10 11" key="1">
    <citation type="submission" date="2018-08" db="EMBL/GenBank/DDBJ databases">
        <title>A genome reference for cultivated species of the human gut microbiota.</title>
        <authorList>
            <person name="Zou Y."/>
            <person name="Xue W."/>
            <person name="Luo G."/>
        </authorList>
    </citation>
    <scope>NUCLEOTIDE SEQUENCE [LARGE SCALE GENOMIC DNA]</scope>
    <source>
        <strain evidence="10 11">OM02-6</strain>
    </source>
</reference>
<evidence type="ECO:0000256" key="6">
    <source>
        <dbReference type="PIRSR" id="PIRSR038994-1"/>
    </source>
</evidence>
<dbReference type="NCBIfam" id="TIGR00221">
    <property type="entry name" value="nagA"/>
    <property type="match status" value="1"/>
</dbReference>
<dbReference type="Gene3D" id="2.30.40.10">
    <property type="entry name" value="Urease, subunit C, domain 1"/>
    <property type="match status" value="1"/>
</dbReference>
<dbReference type="GO" id="GO:0046872">
    <property type="term" value="F:metal ion binding"/>
    <property type="evidence" value="ECO:0007669"/>
    <property type="project" value="UniProtKB-KW"/>
</dbReference>
<dbReference type="InterPro" id="IPR006680">
    <property type="entry name" value="Amidohydro-rel"/>
</dbReference>
<dbReference type="PANTHER" id="PTHR11113:SF14">
    <property type="entry name" value="N-ACETYLGLUCOSAMINE-6-PHOSPHATE DEACETYLASE"/>
    <property type="match status" value="1"/>
</dbReference>